<organism evidence="3 4">
    <name type="scientific">Chitinophaga defluvii</name>
    <dbReference type="NCBI Taxonomy" id="3163343"/>
    <lineage>
        <taxon>Bacteria</taxon>
        <taxon>Pseudomonadati</taxon>
        <taxon>Bacteroidota</taxon>
        <taxon>Chitinophagia</taxon>
        <taxon>Chitinophagales</taxon>
        <taxon>Chitinophagaceae</taxon>
        <taxon>Chitinophaga</taxon>
    </lineage>
</organism>
<evidence type="ECO:0000313" key="4">
    <source>
        <dbReference type="Proteomes" id="UP001549749"/>
    </source>
</evidence>
<dbReference type="InterPro" id="IPR012424">
    <property type="entry name" value="Conjugative_transposon_TraJ_C"/>
</dbReference>
<feature type="transmembrane region" description="Helical" evidence="1">
    <location>
        <begin position="304"/>
        <end position="326"/>
    </location>
</feature>
<evidence type="ECO:0000259" key="2">
    <source>
        <dbReference type="Pfam" id="PF07863"/>
    </source>
</evidence>
<feature type="transmembrane region" description="Helical" evidence="1">
    <location>
        <begin position="86"/>
        <end position="107"/>
    </location>
</feature>
<feature type="transmembrane region" description="Helical" evidence="1">
    <location>
        <begin position="225"/>
        <end position="243"/>
    </location>
</feature>
<dbReference type="InterPro" id="IPR022393">
    <property type="entry name" value="Conjugative_transposon_TraJ"/>
</dbReference>
<evidence type="ECO:0000313" key="3">
    <source>
        <dbReference type="EMBL" id="MET6997868.1"/>
    </source>
</evidence>
<protein>
    <submittedName>
        <fullName evidence="3">Conjugative transposon protein TraJ</fullName>
    </submittedName>
</protein>
<feature type="domain" description="Conjugative transposon TraJ C-terminal" evidence="2">
    <location>
        <begin position="29"/>
        <end position="381"/>
    </location>
</feature>
<reference evidence="3 4" key="1">
    <citation type="submission" date="2024-06" db="EMBL/GenBank/DDBJ databases">
        <title>Chitinophaga defluvii sp. nov., isolated from municipal sewage.</title>
        <authorList>
            <person name="Zhang L."/>
        </authorList>
    </citation>
    <scope>NUCLEOTIDE SEQUENCE [LARGE SCALE GENOMIC DNA]</scope>
    <source>
        <strain evidence="3 4">H8</strain>
    </source>
</reference>
<keyword evidence="1" id="KW-0812">Transmembrane</keyword>
<keyword evidence="1" id="KW-0472">Membrane</keyword>
<keyword evidence="4" id="KW-1185">Reference proteome</keyword>
<dbReference type="EMBL" id="JBEXAC010000001">
    <property type="protein sequence ID" value="MET6997868.1"/>
    <property type="molecule type" value="Genomic_DNA"/>
</dbReference>
<dbReference type="NCBIfam" id="TIGR03782">
    <property type="entry name" value="Bac_Flav_CT_J"/>
    <property type="match status" value="1"/>
</dbReference>
<dbReference type="Proteomes" id="UP001549749">
    <property type="component" value="Unassembled WGS sequence"/>
</dbReference>
<dbReference type="RefSeq" id="WP_354660503.1">
    <property type="nucleotide sequence ID" value="NZ_JBEXAC010000001.1"/>
</dbReference>
<name>A0ABV2T4D0_9BACT</name>
<sequence length="406" mass="43850">MKSAGLICVFLAAGIIFPGYCYAQGIADSIGGLHGVLDKLYDEMIPLCSDMIEIGQAIAGFGAIWFISSRVWGQIARAEPVDLYPLLRPFVIAVAIGLYVPLVLGVMNGIMKPVAVATAGIVKNSDTAIAVLLKQKEDAIKRSDIYEMYIGTNGQGDKDKWYKYYHPKDSTRTNEGMFERLGNDIKFSLEQTAYSIRNSVKQFLSEALQILFQAASLCINTVRTFYLIVLAIMGPLVLGMSVFDGFQQSLISWVGRYINYFLWLPVANIFGAIINKIQINMLLMDIEQIKKYGDTSFGANDTAYLIFLVLGIVGYFTVPSIAGYIVHVAGSNPMLQKITGIATSAATGGAGMAASRLGQGISNAYNAPKNFNEGYSGKNPGSGVMADIGRVAGLGGSHLYDELAGK</sequence>
<feature type="transmembrane region" description="Helical" evidence="1">
    <location>
        <begin position="263"/>
        <end position="283"/>
    </location>
</feature>
<proteinExistence type="predicted"/>
<accession>A0ABV2T4D0</accession>
<keyword evidence="1" id="KW-1133">Transmembrane helix</keyword>
<evidence type="ECO:0000256" key="1">
    <source>
        <dbReference type="SAM" id="Phobius"/>
    </source>
</evidence>
<comment type="caution">
    <text evidence="3">The sequence shown here is derived from an EMBL/GenBank/DDBJ whole genome shotgun (WGS) entry which is preliminary data.</text>
</comment>
<dbReference type="Pfam" id="PF07863">
    <property type="entry name" value="CtnDOT_TraJ"/>
    <property type="match status" value="1"/>
</dbReference>
<gene>
    <name evidence="3" type="primary">traJ</name>
    <name evidence="3" type="ORF">ABR189_10830</name>
</gene>